<dbReference type="OrthoDB" id="5729110at2"/>
<feature type="domain" description="Imelysin-like" evidence="4">
    <location>
        <begin position="37"/>
        <end position="311"/>
    </location>
</feature>
<accession>A0A2T3NY10</accession>
<proteinExistence type="predicted"/>
<dbReference type="Gene3D" id="1.20.1420.20">
    <property type="entry name" value="M75 peptidase, HXXE motif"/>
    <property type="match status" value="1"/>
</dbReference>
<reference evidence="5 6" key="1">
    <citation type="submission" date="2018-01" db="EMBL/GenBank/DDBJ databases">
        <title>Whole genome sequencing of Histamine producing bacteria.</title>
        <authorList>
            <person name="Butler K."/>
        </authorList>
    </citation>
    <scope>NUCLEOTIDE SEQUENCE [LARGE SCALE GENOMIC DNA]</scope>
    <source>
        <strain evidence="5 6">DSM 100436</strain>
    </source>
</reference>
<comment type="caution">
    <text evidence="5">The sequence shown here is derived from an EMBL/GenBank/DDBJ whole genome shotgun (WGS) entry which is preliminary data.</text>
</comment>
<dbReference type="InterPro" id="IPR018976">
    <property type="entry name" value="Imelysin-like"/>
</dbReference>
<dbReference type="PROSITE" id="PS51257">
    <property type="entry name" value="PROKAR_LIPOPROTEIN"/>
    <property type="match status" value="1"/>
</dbReference>
<feature type="chain" id="PRO_5015554943" evidence="3">
    <location>
        <begin position="19"/>
        <end position="336"/>
    </location>
</feature>
<organism evidence="5 6">
    <name type="scientific">Photobacterium sanctipauli</name>
    <dbReference type="NCBI Taxonomy" id="1342794"/>
    <lineage>
        <taxon>Bacteria</taxon>
        <taxon>Pseudomonadati</taxon>
        <taxon>Pseudomonadota</taxon>
        <taxon>Gammaproteobacteria</taxon>
        <taxon>Vibrionales</taxon>
        <taxon>Vibrionaceae</taxon>
        <taxon>Photobacterium</taxon>
    </lineage>
</organism>
<protein>
    <submittedName>
        <fullName evidence="5">Iron-regulated protein A</fullName>
    </submittedName>
</protein>
<dbReference type="CDD" id="cd14659">
    <property type="entry name" value="Imelysin-like_IPPA"/>
    <property type="match status" value="1"/>
</dbReference>
<evidence type="ECO:0000256" key="2">
    <source>
        <dbReference type="ARBA" id="ARBA00022729"/>
    </source>
</evidence>
<keyword evidence="6" id="KW-1185">Reference proteome</keyword>
<sequence>MKKQILASLALLAVGTTAGCQTDAKTTQDVLLVQHQQAAQAFAESTAQLSGLTKALCEQYSEASLLAAQQAWQQAMLDWMVFQGREKGSEQALALSWQIQFWPDKKNTTGRKLNQLLKQGTHWTAPLIAEQSVAVQGLGAAEWFLFDQTSALQQPQGCQLATAVAGQIAASSEQLQAAWQANPWQQMTPQLALAEYLGALNNQLDYSIKKLTRPMGKPGSPKPYQAESWRSGSSLANLQASTQAMHRLYLAEGKGLDAMLRERGYSGTADRIDQQFQSLLASWPQHASMTSMLKTPEGYRELLKIFNGLEYIQIALQDEVAPELGIVVGFNATDGD</sequence>
<name>A0A2T3NY10_9GAMM</name>
<dbReference type="Pfam" id="PF09375">
    <property type="entry name" value="Peptidase_M75"/>
    <property type="match status" value="1"/>
</dbReference>
<evidence type="ECO:0000259" key="4">
    <source>
        <dbReference type="Pfam" id="PF09375"/>
    </source>
</evidence>
<evidence type="ECO:0000313" key="5">
    <source>
        <dbReference type="EMBL" id="PSW21174.1"/>
    </source>
</evidence>
<dbReference type="InterPro" id="IPR034984">
    <property type="entry name" value="Imelysin-like_IPPA"/>
</dbReference>
<comment type="subcellular location">
    <subcellularLocation>
        <location evidence="1">Cell envelope</location>
    </subcellularLocation>
</comment>
<gene>
    <name evidence="5" type="ORF">C9I98_04270</name>
</gene>
<dbReference type="EMBL" id="PYMA01000002">
    <property type="protein sequence ID" value="PSW21174.1"/>
    <property type="molecule type" value="Genomic_DNA"/>
</dbReference>
<dbReference type="AlphaFoldDB" id="A0A2T3NY10"/>
<dbReference type="RefSeq" id="WP_036822090.1">
    <property type="nucleotide sequence ID" value="NZ_JGVO01000377.1"/>
</dbReference>
<dbReference type="Proteomes" id="UP000241771">
    <property type="component" value="Unassembled WGS sequence"/>
</dbReference>
<evidence type="ECO:0000256" key="1">
    <source>
        <dbReference type="ARBA" id="ARBA00004196"/>
    </source>
</evidence>
<dbReference type="GO" id="GO:0030313">
    <property type="term" value="C:cell envelope"/>
    <property type="evidence" value="ECO:0007669"/>
    <property type="project" value="UniProtKB-SubCell"/>
</dbReference>
<evidence type="ECO:0000256" key="3">
    <source>
        <dbReference type="SAM" id="SignalP"/>
    </source>
</evidence>
<evidence type="ECO:0000313" key="6">
    <source>
        <dbReference type="Proteomes" id="UP000241771"/>
    </source>
</evidence>
<dbReference type="InterPro" id="IPR038352">
    <property type="entry name" value="Imelysin_sf"/>
</dbReference>
<feature type="signal peptide" evidence="3">
    <location>
        <begin position="1"/>
        <end position="18"/>
    </location>
</feature>
<keyword evidence="2 3" id="KW-0732">Signal</keyword>